<name>Q6K4S9_ORYSJ</name>
<evidence type="ECO:0000313" key="3">
    <source>
        <dbReference type="EMBL" id="BAD22203.1"/>
    </source>
</evidence>
<accession>Q6K4S9</accession>
<feature type="compositionally biased region" description="Polar residues" evidence="1">
    <location>
        <begin position="60"/>
        <end position="69"/>
    </location>
</feature>
<evidence type="ECO:0000313" key="4">
    <source>
        <dbReference type="Proteomes" id="UP000000763"/>
    </source>
</evidence>
<reference evidence="4" key="4">
    <citation type="journal article" date="2008" name="Nucleic Acids Res.">
        <title>The rice annotation project database (RAP-DB): 2008 update.</title>
        <authorList>
            <consortium name="The rice annotation project (RAP)"/>
        </authorList>
    </citation>
    <scope>GENOME REANNOTATION</scope>
    <source>
        <strain evidence="4">cv. Nipponbare</strain>
    </source>
</reference>
<dbReference type="EMBL" id="AP004001">
    <property type="protein sequence ID" value="BAD21489.1"/>
    <property type="molecule type" value="Genomic_DNA"/>
</dbReference>
<proteinExistence type="predicted"/>
<feature type="region of interest" description="Disordered" evidence="1">
    <location>
        <begin position="1"/>
        <end position="72"/>
    </location>
</feature>
<reference evidence="4" key="3">
    <citation type="journal article" date="2005" name="Nature">
        <title>The map-based sequence of the rice genome.</title>
        <authorList>
            <consortium name="International rice genome sequencing project (IRGSP)"/>
            <person name="Matsumoto T."/>
            <person name="Wu J."/>
            <person name="Kanamori H."/>
            <person name="Katayose Y."/>
            <person name="Fujisawa M."/>
            <person name="Namiki N."/>
            <person name="Mizuno H."/>
            <person name="Yamamoto K."/>
            <person name="Antonio B.A."/>
            <person name="Baba T."/>
            <person name="Sakata K."/>
            <person name="Nagamura Y."/>
            <person name="Aoki H."/>
            <person name="Arikawa K."/>
            <person name="Arita K."/>
            <person name="Bito T."/>
            <person name="Chiden Y."/>
            <person name="Fujitsuka N."/>
            <person name="Fukunaka R."/>
            <person name="Hamada M."/>
            <person name="Harada C."/>
            <person name="Hayashi A."/>
            <person name="Hijishita S."/>
            <person name="Honda M."/>
            <person name="Hosokawa S."/>
            <person name="Ichikawa Y."/>
            <person name="Idonuma A."/>
            <person name="Iijima M."/>
            <person name="Ikeda M."/>
            <person name="Ikeno M."/>
            <person name="Ito K."/>
            <person name="Ito S."/>
            <person name="Ito T."/>
            <person name="Ito Y."/>
            <person name="Ito Y."/>
            <person name="Iwabuchi A."/>
            <person name="Kamiya K."/>
            <person name="Karasawa W."/>
            <person name="Kurita K."/>
            <person name="Katagiri S."/>
            <person name="Kikuta A."/>
            <person name="Kobayashi H."/>
            <person name="Kobayashi N."/>
            <person name="Machita K."/>
            <person name="Maehara T."/>
            <person name="Masukawa M."/>
            <person name="Mizubayashi T."/>
            <person name="Mukai Y."/>
            <person name="Nagasaki H."/>
            <person name="Nagata Y."/>
            <person name="Naito S."/>
            <person name="Nakashima M."/>
            <person name="Nakama Y."/>
            <person name="Nakamichi Y."/>
            <person name="Nakamura M."/>
            <person name="Meguro A."/>
            <person name="Negishi M."/>
            <person name="Ohta I."/>
            <person name="Ohta T."/>
            <person name="Okamoto M."/>
            <person name="Ono N."/>
            <person name="Saji S."/>
            <person name="Sakaguchi M."/>
            <person name="Sakai K."/>
            <person name="Shibata M."/>
            <person name="Shimokawa T."/>
            <person name="Song J."/>
            <person name="Takazaki Y."/>
            <person name="Terasawa K."/>
            <person name="Tsugane M."/>
            <person name="Tsuji K."/>
            <person name="Ueda S."/>
            <person name="Waki K."/>
            <person name="Yamagata H."/>
            <person name="Yamamoto M."/>
            <person name="Yamamoto S."/>
            <person name="Yamane H."/>
            <person name="Yoshiki S."/>
            <person name="Yoshihara R."/>
            <person name="Yukawa K."/>
            <person name="Zhong H."/>
            <person name="Yano M."/>
            <person name="Yuan Q."/>
            <person name="Ouyang S."/>
            <person name="Liu J."/>
            <person name="Jones K.M."/>
            <person name="Gansberger K."/>
            <person name="Moffat K."/>
            <person name="Hill J."/>
            <person name="Bera J."/>
            <person name="Fadrosh D."/>
            <person name="Jin S."/>
            <person name="Johri S."/>
            <person name="Kim M."/>
            <person name="Overton L."/>
            <person name="Reardon M."/>
            <person name="Tsitrin T."/>
            <person name="Vuong H."/>
            <person name="Weaver B."/>
            <person name="Ciecko A."/>
            <person name="Tallon L."/>
            <person name="Jackson J."/>
            <person name="Pai G."/>
            <person name="Aken S.V."/>
            <person name="Utterback T."/>
            <person name="Reidmuller S."/>
            <person name="Feldblyum T."/>
            <person name="Hsiao J."/>
            <person name="Zismann V."/>
            <person name="Iobst S."/>
            <person name="de Vazeille A.R."/>
            <person name="Buell C.R."/>
            <person name="Ying K."/>
            <person name="Li Y."/>
            <person name="Lu T."/>
            <person name="Huang Y."/>
            <person name="Zhao Q."/>
            <person name="Feng Q."/>
            <person name="Zhang L."/>
            <person name="Zhu J."/>
            <person name="Weng Q."/>
            <person name="Mu J."/>
            <person name="Lu Y."/>
            <person name="Fan D."/>
            <person name="Liu Y."/>
            <person name="Guan J."/>
            <person name="Zhang Y."/>
            <person name="Yu S."/>
            <person name="Liu X."/>
            <person name="Zhang Y."/>
            <person name="Hong G."/>
            <person name="Han B."/>
            <person name="Choisne N."/>
            <person name="Demange N."/>
            <person name="Orjeda G."/>
            <person name="Samain S."/>
            <person name="Cattolico L."/>
            <person name="Pelletier E."/>
            <person name="Couloux A."/>
            <person name="Segurens B."/>
            <person name="Wincker P."/>
            <person name="D'Hont A."/>
            <person name="Scarpelli C."/>
            <person name="Weissenbach J."/>
            <person name="Salanoubat M."/>
            <person name="Quetier F."/>
            <person name="Yu Y."/>
            <person name="Kim H.R."/>
            <person name="Rambo T."/>
            <person name="Currie J."/>
            <person name="Collura K."/>
            <person name="Luo M."/>
            <person name="Yang T."/>
            <person name="Ammiraju J.S.S."/>
            <person name="Engler F."/>
            <person name="Soderlund C."/>
            <person name="Wing R.A."/>
            <person name="Palmer L.E."/>
            <person name="de la Bastide M."/>
            <person name="Spiegel L."/>
            <person name="Nascimento L."/>
            <person name="Zutavern T."/>
            <person name="O'Shaughnessy A."/>
            <person name="Dike S."/>
            <person name="Dedhia N."/>
            <person name="Preston R."/>
            <person name="Balija V."/>
            <person name="McCombie W.R."/>
            <person name="Chow T."/>
            <person name="Chen H."/>
            <person name="Chung M."/>
            <person name="Chen C."/>
            <person name="Shaw J."/>
            <person name="Wu H."/>
            <person name="Hsiao K."/>
            <person name="Chao Y."/>
            <person name="Chu M."/>
            <person name="Cheng C."/>
            <person name="Hour A."/>
            <person name="Lee P."/>
            <person name="Lin S."/>
            <person name="Lin Y."/>
            <person name="Liou J."/>
            <person name="Liu S."/>
            <person name="Hsing Y."/>
            <person name="Raghuvanshi S."/>
            <person name="Mohanty A."/>
            <person name="Bharti A.K."/>
            <person name="Gaur A."/>
            <person name="Gupta V."/>
            <person name="Kumar D."/>
            <person name="Ravi V."/>
            <person name="Vij S."/>
            <person name="Kapur A."/>
            <person name="Khurana P."/>
            <person name="Khurana P."/>
            <person name="Khurana J.P."/>
            <person name="Tyagi A.K."/>
            <person name="Gaikwad K."/>
            <person name="Singh A."/>
            <person name="Dalal V."/>
            <person name="Srivastava S."/>
            <person name="Dixit A."/>
            <person name="Pal A.K."/>
            <person name="Ghazi I.A."/>
            <person name="Yadav M."/>
            <person name="Pandit A."/>
            <person name="Bhargava A."/>
            <person name="Sureshbabu K."/>
            <person name="Batra K."/>
            <person name="Sharma T.R."/>
            <person name="Mohapatra T."/>
            <person name="Singh N.K."/>
            <person name="Messing J."/>
            <person name="Nelson A.B."/>
            <person name="Fuks G."/>
            <person name="Kavchok S."/>
            <person name="Keizer G."/>
            <person name="Linton E."/>
            <person name="Llaca V."/>
            <person name="Song R."/>
            <person name="Tanyolac B."/>
            <person name="Young S."/>
            <person name="Ho-Il K."/>
            <person name="Hahn J.H."/>
            <person name="Sangsakoo G."/>
            <person name="Vanavichit A."/>
            <person name="de Mattos Luiz.A.T."/>
            <person name="Zimmer P.D."/>
            <person name="Malone G."/>
            <person name="Dellagostin O."/>
            <person name="de Oliveira A.C."/>
            <person name="Bevan M."/>
            <person name="Bancroft I."/>
            <person name="Minx P."/>
            <person name="Cordum H."/>
            <person name="Wilson R."/>
            <person name="Cheng Z."/>
            <person name="Jin W."/>
            <person name="Jiang J."/>
            <person name="Leong S.A."/>
            <person name="Iwama H."/>
            <person name="Gojobori T."/>
            <person name="Itoh T."/>
            <person name="Niimura Y."/>
            <person name="Fujii Y."/>
            <person name="Habara T."/>
            <person name="Sakai H."/>
            <person name="Sato Y."/>
            <person name="Wilson G."/>
            <person name="Kumar K."/>
            <person name="McCouch S."/>
            <person name="Juretic N."/>
            <person name="Hoen D."/>
            <person name="Wright S."/>
            <person name="Bruskiewich R."/>
            <person name="Bureau T."/>
            <person name="Miyao A."/>
            <person name="Hirochika H."/>
            <person name="Nishikawa T."/>
            <person name="Kadowaki K."/>
            <person name="Sugiura M."/>
            <person name="Burr B."/>
            <person name="Sasaki T."/>
        </authorList>
    </citation>
    <scope>NUCLEOTIDE SEQUENCE [LARGE SCALE GENOMIC DNA]</scope>
    <source>
        <strain evidence="4">cv. Nipponbare</strain>
    </source>
</reference>
<sequence length="153" mass="16903">MAGKEAGEDDSADEIERGDGGRRLQRAKIWEPAWPKGAGGRPEPISFMDPRRRPPPPLVLTSTDTTSSPGERAPCSLRCLPLSATIRSGTLAFSPIATTRFDICGRLMTWLMSSLSRWLGARAAIKLRHSALQRRRHRVIARARCVAVNFRAI</sequence>
<gene>
    <name evidence="2" type="ORF">OJ1115_D03.12</name>
    <name evidence="3" type="ORF">OSJNBa0018M09.25</name>
</gene>
<protein>
    <submittedName>
        <fullName evidence="3">Uncharacterized protein</fullName>
    </submittedName>
</protein>
<reference evidence="3" key="2">
    <citation type="submission" date="2002-07" db="EMBL/GenBank/DDBJ databases">
        <title>Oryza sativa nipponbare(GA3) genomic DNA, chromosome 2, BAC clone:OSJNBa0018M09.</title>
        <authorList>
            <person name="Sasaki T."/>
            <person name="Matsumoto T."/>
            <person name="Katayose Y."/>
        </authorList>
    </citation>
    <scope>NUCLEOTIDE SEQUENCE</scope>
</reference>
<evidence type="ECO:0000313" key="2">
    <source>
        <dbReference type="EMBL" id="BAD21489.1"/>
    </source>
</evidence>
<dbReference type="EMBL" id="AP005533">
    <property type="protein sequence ID" value="BAD22203.1"/>
    <property type="molecule type" value="Genomic_DNA"/>
</dbReference>
<organism evidence="3 4">
    <name type="scientific">Oryza sativa subsp. japonica</name>
    <name type="common">Rice</name>
    <dbReference type="NCBI Taxonomy" id="39947"/>
    <lineage>
        <taxon>Eukaryota</taxon>
        <taxon>Viridiplantae</taxon>
        <taxon>Streptophyta</taxon>
        <taxon>Embryophyta</taxon>
        <taxon>Tracheophyta</taxon>
        <taxon>Spermatophyta</taxon>
        <taxon>Magnoliopsida</taxon>
        <taxon>Liliopsida</taxon>
        <taxon>Poales</taxon>
        <taxon>Poaceae</taxon>
        <taxon>BOP clade</taxon>
        <taxon>Oryzoideae</taxon>
        <taxon>Oryzeae</taxon>
        <taxon>Oryzinae</taxon>
        <taxon>Oryza</taxon>
        <taxon>Oryza sativa</taxon>
    </lineage>
</organism>
<evidence type="ECO:0000256" key="1">
    <source>
        <dbReference type="SAM" id="MobiDB-lite"/>
    </source>
</evidence>
<reference evidence="2" key="1">
    <citation type="submission" date="2001-08" db="EMBL/GenBank/DDBJ databases">
        <title>Oryza sativa nipponbare(GA3) genomic DNA, chromosome 2, BAC clone:OJ1115_D03.</title>
        <authorList>
            <person name="Sasaki T."/>
            <person name="Matsumoto T."/>
            <person name="Yamamoto K."/>
        </authorList>
    </citation>
    <scope>NUCLEOTIDE SEQUENCE</scope>
</reference>
<dbReference type="Proteomes" id="UP000000763">
    <property type="component" value="Chromosome 2"/>
</dbReference>
<dbReference type="AlphaFoldDB" id="Q6K4S9"/>